<feature type="transmembrane region" description="Helical" evidence="1">
    <location>
        <begin position="92"/>
        <end position="116"/>
    </location>
</feature>
<evidence type="ECO:0000256" key="1">
    <source>
        <dbReference type="SAM" id="Phobius"/>
    </source>
</evidence>
<accession>A0A2S5Y612</accession>
<comment type="caution">
    <text evidence="2">The sequence shown here is derived from an EMBL/GenBank/DDBJ whole genome shotgun (WGS) entry which is preliminary data.</text>
</comment>
<protein>
    <submittedName>
        <fullName evidence="2">Uncharacterized protein</fullName>
    </submittedName>
</protein>
<sequence>MFALDDDLYPACLPARLSLLGAAALVALLPTGLALLVTGIFFLLQPDFGSVFLLVSAGGMVPGSVVFVLPLALLGVRVCATSHGRSARFRPFLLVGIGWCATLLTIPICAILEIGIREGRLNPSDFTAPVLLGPMILFAVPVWLPTLCLSLFLVRGRVRVISAGRR</sequence>
<feature type="transmembrane region" description="Helical" evidence="1">
    <location>
        <begin position="136"/>
        <end position="156"/>
    </location>
</feature>
<evidence type="ECO:0000313" key="3">
    <source>
        <dbReference type="Proteomes" id="UP000237966"/>
    </source>
</evidence>
<feature type="transmembrane region" description="Helical" evidence="1">
    <location>
        <begin position="20"/>
        <end position="44"/>
    </location>
</feature>
<organism evidence="2 3">
    <name type="scientific">Rathayibacter toxicus</name>
    <dbReference type="NCBI Taxonomy" id="145458"/>
    <lineage>
        <taxon>Bacteria</taxon>
        <taxon>Bacillati</taxon>
        <taxon>Actinomycetota</taxon>
        <taxon>Actinomycetes</taxon>
        <taxon>Micrococcales</taxon>
        <taxon>Microbacteriaceae</taxon>
        <taxon>Rathayibacter</taxon>
    </lineage>
</organism>
<reference evidence="2 3" key="1">
    <citation type="submission" date="2018-02" db="EMBL/GenBank/DDBJ databases">
        <title>Bacteriophage NCPPB3778 and a type I-E CRISPR drive the evolution of the US Biological Select Agent, Rathayibacter toxicus.</title>
        <authorList>
            <person name="Davis E.W.II."/>
            <person name="Tabima J.F."/>
            <person name="Weisberg A.J."/>
            <person name="Lopes L.D."/>
            <person name="Wiseman M.S."/>
            <person name="Wiseman M.S."/>
            <person name="Pupko T."/>
            <person name="Belcher M.S."/>
            <person name="Sechler A.J."/>
            <person name="Tancos M.A."/>
            <person name="Schroeder B.K."/>
            <person name="Murray T.D."/>
            <person name="Luster D.G."/>
            <person name="Schneider W.L."/>
            <person name="Rogers E."/>
            <person name="Andreote F.D."/>
            <person name="Grunwald N.J."/>
            <person name="Putnam M.L."/>
            <person name="Chang J.H."/>
        </authorList>
    </citation>
    <scope>NUCLEOTIDE SEQUENCE [LARGE SCALE GENOMIC DNA]</scope>
    <source>
        <strain evidence="2 3">FH99</strain>
    </source>
</reference>
<dbReference type="EMBL" id="PSWU01000012">
    <property type="protein sequence ID" value="PPI14406.1"/>
    <property type="molecule type" value="Genomic_DNA"/>
</dbReference>
<name>A0A2S5Y612_9MICO</name>
<feature type="transmembrane region" description="Helical" evidence="1">
    <location>
        <begin position="50"/>
        <end position="80"/>
    </location>
</feature>
<keyword evidence="1" id="KW-1133">Transmembrane helix</keyword>
<gene>
    <name evidence="2" type="ORF">C5C51_07485</name>
</gene>
<dbReference type="AlphaFoldDB" id="A0A2S5Y612"/>
<evidence type="ECO:0000313" key="2">
    <source>
        <dbReference type="EMBL" id="PPI14406.1"/>
    </source>
</evidence>
<proteinExistence type="predicted"/>
<keyword evidence="1" id="KW-0472">Membrane</keyword>
<keyword evidence="1" id="KW-0812">Transmembrane</keyword>
<dbReference type="RefSeq" id="WP_027691562.1">
    <property type="nucleotide sequence ID" value="NZ_CP037977.1"/>
</dbReference>
<dbReference type="Proteomes" id="UP000237966">
    <property type="component" value="Unassembled WGS sequence"/>
</dbReference>